<name>A0A075TFW3_ECOLX</name>
<evidence type="ECO:0000256" key="4">
    <source>
        <dbReference type="ARBA" id="ARBA00023315"/>
    </source>
</evidence>
<evidence type="ECO:0000313" key="6">
    <source>
        <dbReference type="EMBL" id="BAQ02084.1"/>
    </source>
</evidence>
<protein>
    <submittedName>
        <fullName evidence="6">Putative acetyltransferase</fullName>
    </submittedName>
    <submittedName>
        <fullName evidence="5">dTDP-3-amino-3,6-dideoxy-alpha-D-galactopyranose 3-N-acetyltransferase</fullName>
    </submittedName>
</protein>
<dbReference type="CDD" id="cd03358">
    <property type="entry name" value="LbH_WxcM_N_like"/>
    <property type="match status" value="1"/>
</dbReference>
<dbReference type="Pfam" id="PF00132">
    <property type="entry name" value="Hexapep"/>
    <property type="match status" value="3"/>
</dbReference>
<dbReference type="InterPro" id="IPR018357">
    <property type="entry name" value="Hexapep_transf_CS"/>
</dbReference>
<organism evidence="5">
    <name type="scientific">Escherichia coli</name>
    <dbReference type="NCBI Taxonomy" id="562"/>
    <lineage>
        <taxon>Bacteria</taxon>
        <taxon>Pseudomonadati</taxon>
        <taxon>Pseudomonadota</taxon>
        <taxon>Gammaproteobacteria</taxon>
        <taxon>Enterobacterales</taxon>
        <taxon>Enterobacteriaceae</taxon>
        <taxon>Escherichia</taxon>
    </lineage>
</organism>
<keyword evidence="2 5" id="KW-0808">Transferase</keyword>
<evidence type="ECO:0000256" key="3">
    <source>
        <dbReference type="ARBA" id="ARBA00022737"/>
    </source>
</evidence>
<reference evidence="6" key="1">
    <citation type="journal article" date="2014" name="DNA Res.">
        <title>A complete view of the genetic diversity of the Escherichia coli O-antigen biosynthesis gene cluster.</title>
        <authorList>
            <person name="Iguchi A."/>
            <person name="Iyoda S."/>
            <person name="Kikuchi T."/>
            <person name="Ogura Y."/>
            <person name="Katsura K."/>
            <person name="Ohnishi M."/>
            <person name="Hayashi T."/>
            <person name="Thomson N.R."/>
        </authorList>
    </citation>
    <scope>NUCLEOTIDE SEQUENCE</scope>
    <source>
        <strain evidence="6">559-59</strain>
    </source>
</reference>
<dbReference type="EMBL" id="AB812083">
    <property type="protein sequence ID" value="BAQ02084.1"/>
    <property type="molecule type" value="Genomic_DNA"/>
</dbReference>
<keyword evidence="4" id="KW-0012">Acyltransferase</keyword>
<dbReference type="SUPFAM" id="SSF51161">
    <property type="entry name" value="Trimeric LpxA-like enzymes"/>
    <property type="match status" value="1"/>
</dbReference>
<evidence type="ECO:0000256" key="2">
    <source>
        <dbReference type="ARBA" id="ARBA00022679"/>
    </source>
</evidence>
<dbReference type="EMBL" id="KJ739600">
    <property type="protein sequence ID" value="AIG56953.1"/>
    <property type="molecule type" value="Genomic_DNA"/>
</dbReference>
<evidence type="ECO:0000313" key="5">
    <source>
        <dbReference type="EMBL" id="AIG56953.1"/>
    </source>
</evidence>
<proteinExistence type="inferred from homology"/>
<dbReference type="InterPro" id="IPR011004">
    <property type="entry name" value="Trimer_LpxA-like_sf"/>
</dbReference>
<dbReference type="Gene3D" id="2.160.10.10">
    <property type="entry name" value="Hexapeptide repeat proteins"/>
    <property type="match status" value="1"/>
</dbReference>
<dbReference type="RefSeq" id="WP_000581427.1">
    <property type="nucleotide sequence ID" value="NZ_JAAKBU010000001.1"/>
</dbReference>
<evidence type="ECO:0000256" key="1">
    <source>
        <dbReference type="ARBA" id="ARBA00007274"/>
    </source>
</evidence>
<reference evidence="5" key="2">
    <citation type="journal article" date="2016" name="PLoS ONE">
        <title>Comparison of O-Antigen Gene Clusters of All O-Serogroups of Escherichia coli and Proposal for Adopting a New Nomenclature for O-Typing.</title>
        <authorList>
            <person name="DebRoy C."/>
            <person name="Fratamico P.M."/>
            <person name="Yan X."/>
            <person name="Baranzoni G."/>
            <person name="Liu Y."/>
            <person name="Needleman D.S."/>
            <person name="Tebbs R."/>
            <person name="O'Connell C.D."/>
            <person name="Allred A."/>
            <person name="Swimley M."/>
            <person name="Mwangi M."/>
            <person name="Kapur V."/>
            <person name="Raygoza Garay J.A."/>
            <person name="Roberts E.L."/>
            <person name="Katani R."/>
        </authorList>
    </citation>
    <scope>NUCLEOTIDE SEQUENCE</scope>
    <source>
        <strain evidence="5">SSI 81829</strain>
    </source>
</reference>
<dbReference type="InterPro" id="IPR050179">
    <property type="entry name" value="Trans_hexapeptide_repeat"/>
</dbReference>
<dbReference type="PANTHER" id="PTHR43300:SF4">
    <property type="entry name" value="ACYL-[ACYL-CARRIER-PROTEIN]--UDP-N-ACETYLGLUCOSAMINE O-ACYLTRANSFERASE"/>
    <property type="match status" value="1"/>
</dbReference>
<dbReference type="PANTHER" id="PTHR43300">
    <property type="entry name" value="ACETYLTRANSFERASE"/>
    <property type="match status" value="1"/>
</dbReference>
<gene>
    <name evidence="5" type="primary">fdtC</name>
</gene>
<dbReference type="AlphaFoldDB" id="A0A075TFW3"/>
<sequence>MIHKLSDVQTIHIGKKTRVWQYSVILPGAVIGDECNICAHTLIENDVVIGDRVTIKSGVYIWDGVFIEDDVFIGPCVTFTNDKIPRSKKYPEKFLKTIIKKGASIGANATILPGITIGENAMVGAGTVVTKDVAPYTVIAGNPGKVIRDIKE</sequence>
<comment type="similarity">
    <text evidence="1">Belongs to the transferase hexapeptide repeat family.</text>
</comment>
<dbReference type="GO" id="GO:0016747">
    <property type="term" value="F:acyltransferase activity, transferring groups other than amino-acyl groups"/>
    <property type="evidence" value="ECO:0007669"/>
    <property type="project" value="UniProtKB-ARBA"/>
</dbReference>
<dbReference type="InterPro" id="IPR001451">
    <property type="entry name" value="Hexapep"/>
</dbReference>
<dbReference type="PROSITE" id="PS00101">
    <property type="entry name" value="HEXAPEP_TRANSFERASES"/>
    <property type="match status" value="1"/>
</dbReference>
<accession>A0A075TFW3</accession>
<keyword evidence="3" id="KW-0677">Repeat</keyword>